<evidence type="ECO:0000256" key="1">
    <source>
        <dbReference type="SAM" id="MobiDB-lite"/>
    </source>
</evidence>
<accession>A0ABS8WKC7</accession>
<evidence type="ECO:0000313" key="3">
    <source>
        <dbReference type="Proteomes" id="UP000823775"/>
    </source>
</evidence>
<dbReference type="PANTHER" id="PTHR47481:SF22">
    <property type="entry name" value="RETROTRANSPOSON GAG DOMAIN-CONTAINING PROTEIN"/>
    <property type="match status" value="1"/>
</dbReference>
<evidence type="ECO:0000313" key="2">
    <source>
        <dbReference type="EMBL" id="MCE3049564.1"/>
    </source>
</evidence>
<dbReference type="EMBL" id="JACEIK010006981">
    <property type="protein sequence ID" value="MCE3049564.1"/>
    <property type="molecule type" value="Genomic_DNA"/>
</dbReference>
<keyword evidence="3" id="KW-1185">Reference proteome</keyword>
<name>A0ABS8WKC7_DATST</name>
<gene>
    <name evidence="2" type="ORF">HAX54_045175</name>
</gene>
<feature type="region of interest" description="Disordered" evidence="1">
    <location>
        <begin position="174"/>
        <end position="210"/>
    </location>
</feature>
<proteinExistence type="predicted"/>
<feature type="region of interest" description="Disordered" evidence="1">
    <location>
        <begin position="1"/>
        <end position="21"/>
    </location>
</feature>
<sequence>MSFPSEKVDSTSNNCMPTTEMGSKDEKILAQQLKMQFLGIRKGDLETIESYVEKLKSTADSLAEIGSRKSDLELVSQLVAGLPPHQYSPYQDTISSQIPLPDFPGACSLLYMYESLLQEQKAQNPTGSDSPNKETFDKFLDVFSTVMNVATTAWDLWSMFGTLSITRTAAAAATAASTGNKKYTKRPNGGRGNYNKTGPSAGGYRKSGRK</sequence>
<comment type="caution">
    <text evidence="2">The sequence shown here is derived from an EMBL/GenBank/DDBJ whole genome shotgun (WGS) entry which is preliminary data.</text>
</comment>
<feature type="compositionally biased region" description="Polar residues" evidence="1">
    <location>
        <begin position="10"/>
        <end position="21"/>
    </location>
</feature>
<dbReference type="Proteomes" id="UP000823775">
    <property type="component" value="Unassembled WGS sequence"/>
</dbReference>
<protein>
    <submittedName>
        <fullName evidence="2">Uncharacterized protein</fullName>
    </submittedName>
</protein>
<reference evidence="2 3" key="1">
    <citation type="journal article" date="2021" name="BMC Genomics">
        <title>Datura genome reveals duplications of psychoactive alkaloid biosynthetic genes and high mutation rate following tissue culture.</title>
        <authorList>
            <person name="Rajewski A."/>
            <person name="Carter-House D."/>
            <person name="Stajich J."/>
            <person name="Litt A."/>
        </authorList>
    </citation>
    <scope>NUCLEOTIDE SEQUENCE [LARGE SCALE GENOMIC DNA]</scope>
    <source>
        <strain evidence="2">AR-01</strain>
    </source>
</reference>
<organism evidence="2 3">
    <name type="scientific">Datura stramonium</name>
    <name type="common">Jimsonweed</name>
    <name type="synonym">Common thornapple</name>
    <dbReference type="NCBI Taxonomy" id="4076"/>
    <lineage>
        <taxon>Eukaryota</taxon>
        <taxon>Viridiplantae</taxon>
        <taxon>Streptophyta</taxon>
        <taxon>Embryophyta</taxon>
        <taxon>Tracheophyta</taxon>
        <taxon>Spermatophyta</taxon>
        <taxon>Magnoliopsida</taxon>
        <taxon>eudicotyledons</taxon>
        <taxon>Gunneridae</taxon>
        <taxon>Pentapetalae</taxon>
        <taxon>asterids</taxon>
        <taxon>lamiids</taxon>
        <taxon>Solanales</taxon>
        <taxon>Solanaceae</taxon>
        <taxon>Solanoideae</taxon>
        <taxon>Datureae</taxon>
        <taxon>Datura</taxon>
    </lineage>
</organism>
<dbReference type="PANTHER" id="PTHR47481">
    <property type="match status" value="1"/>
</dbReference>